<comment type="caution">
    <text evidence="3">The sequence shown here is derived from an EMBL/GenBank/DDBJ whole genome shotgun (WGS) entry which is preliminary data.</text>
</comment>
<accession>A0ABT8BZW5</accession>
<evidence type="ECO:0000313" key="4">
    <source>
        <dbReference type="Proteomes" id="UP001238540"/>
    </source>
</evidence>
<evidence type="ECO:0000313" key="3">
    <source>
        <dbReference type="EMBL" id="MDN3612357.1"/>
    </source>
</evidence>
<dbReference type="PROSITE" id="PS51257">
    <property type="entry name" value="PROKAR_LIPOPROTEIN"/>
    <property type="match status" value="1"/>
</dbReference>
<feature type="region of interest" description="Disordered" evidence="1">
    <location>
        <begin position="20"/>
        <end position="63"/>
    </location>
</feature>
<organism evidence="3 4">
    <name type="scientific">Vibrio ostreicida</name>
    <dbReference type="NCBI Taxonomy" id="526588"/>
    <lineage>
        <taxon>Bacteria</taxon>
        <taxon>Pseudomonadati</taxon>
        <taxon>Pseudomonadota</taxon>
        <taxon>Gammaproteobacteria</taxon>
        <taxon>Vibrionales</taxon>
        <taxon>Vibrionaceae</taxon>
        <taxon>Vibrio</taxon>
    </lineage>
</organism>
<keyword evidence="2" id="KW-0732">Signal</keyword>
<feature type="chain" id="PRO_5045959054" evidence="2">
    <location>
        <begin position="20"/>
        <end position="91"/>
    </location>
</feature>
<keyword evidence="4" id="KW-1185">Reference proteome</keyword>
<feature type="signal peptide" evidence="2">
    <location>
        <begin position="1"/>
        <end position="19"/>
    </location>
</feature>
<reference evidence="4" key="1">
    <citation type="journal article" date="2019" name="Int. J. Syst. Evol. Microbiol.">
        <title>The Global Catalogue of Microorganisms (GCM) 10K type strain sequencing project: providing services to taxonomists for standard genome sequencing and annotation.</title>
        <authorList>
            <consortium name="The Broad Institute Genomics Platform"/>
            <consortium name="The Broad Institute Genome Sequencing Center for Infectious Disease"/>
            <person name="Wu L."/>
            <person name="Ma J."/>
        </authorList>
    </citation>
    <scope>NUCLEOTIDE SEQUENCE [LARGE SCALE GENOMIC DNA]</scope>
    <source>
        <strain evidence="4">CECT 7398</strain>
    </source>
</reference>
<gene>
    <name evidence="3" type="ORF">QWZ16_22425</name>
</gene>
<dbReference type="RefSeq" id="WP_076589762.1">
    <property type="nucleotide sequence ID" value="NZ_JABEYA020000010.1"/>
</dbReference>
<proteinExistence type="predicted"/>
<evidence type="ECO:0000256" key="1">
    <source>
        <dbReference type="SAM" id="MobiDB-lite"/>
    </source>
</evidence>
<sequence>MTKKMMMVACLVVTLVACSSPPKPLETPSPLPEQVVSPPEAIKDSPNNHSRGMDGEALLNNPPTRQILRSLESVAETLNLLTFGLFATEKP</sequence>
<dbReference type="Proteomes" id="UP001238540">
    <property type="component" value="Unassembled WGS sequence"/>
</dbReference>
<dbReference type="EMBL" id="JAUFQC010000027">
    <property type="protein sequence ID" value="MDN3612357.1"/>
    <property type="molecule type" value="Genomic_DNA"/>
</dbReference>
<feature type="compositionally biased region" description="Pro residues" evidence="1">
    <location>
        <begin position="21"/>
        <end position="31"/>
    </location>
</feature>
<protein>
    <submittedName>
        <fullName evidence="3">Uncharacterized protein</fullName>
    </submittedName>
</protein>
<evidence type="ECO:0000256" key="2">
    <source>
        <dbReference type="SAM" id="SignalP"/>
    </source>
</evidence>
<name>A0ABT8BZW5_9VIBR</name>